<evidence type="ECO:0000256" key="2">
    <source>
        <dbReference type="ARBA" id="ARBA00022801"/>
    </source>
</evidence>
<sequence>MDFTKLSLQIFSQLELNWLKNHHKARILTIDGGGLLAGQALLHLESQIQSKTSNPDARIPDLFDLIAGTGMGGVLAALLTVSNPNSTRPLFSAKEALDFLHTNHHRLFRPSGLLRRRFSSRSFDRVLRRALPSLTLRNACKPLLIPCYDLNTSAPFVFSRADASESLSFDFELWRVCRATAATPGLFKPCELVSVDGKTSCAAIDGGVVMNNPAAAAVTHVLHNKREFPFVAGVEDLVVLSIGNGLPASPPRGYRRCSGAGVIGIVLDGVSGTVDQMLGNAFCWNPSDYVRIQANRPLTEKDDVKMAGERMLNERGLETLPFGGKRLLTETNGQRIEAFVQRLVTSTGDNMGLASSPSPR</sequence>
<dbReference type="Pfam" id="PF01734">
    <property type="entry name" value="Patatin"/>
    <property type="match status" value="1"/>
</dbReference>
<dbReference type="GO" id="GO:0016042">
    <property type="term" value="P:lipid catabolic process"/>
    <property type="evidence" value="ECO:0007669"/>
    <property type="project" value="UniProtKB-KW"/>
</dbReference>
<dbReference type="PROSITE" id="PS51635">
    <property type="entry name" value="PNPLA"/>
    <property type="match status" value="1"/>
</dbReference>
<name>A0AB40C820_DIOCR</name>
<accession>A0AB40C820</accession>
<dbReference type="InterPro" id="IPR002641">
    <property type="entry name" value="PNPLA_dom"/>
</dbReference>
<feature type="domain" description="PNPLA" evidence="8">
    <location>
        <begin position="28"/>
        <end position="218"/>
    </location>
</feature>
<evidence type="ECO:0000313" key="9">
    <source>
        <dbReference type="Proteomes" id="UP001515500"/>
    </source>
</evidence>
<dbReference type="AlphaFoldDB" id="A0AB40C820"/>
<dbReference type="GeneID" id="120273433"/>
<proteinExistence type="inferred from homology"/>
<feature type="short sequence motif" description="DGA/G" evidence="6">
    <location>
        <begin position="205"/>
        <end position="207"/>
    </location>
</feature>
<gene>
    <name evidence="10" type="primary">LOC120273433</name>
</gene>
<keyword evidence="2 7" id="KW-0378">Hydrolase</keyword>
<dbReference type="GO" id="GO:0016787">
    <property type="term" value="F:hydrolase activity"/>
    <property type="evidence" value="ECO:0007669"/>
    <property type="project" value="UniProtKB-KW"/>
</dbReference>
<dbReference type="Gene3D" id="3.40.1090.10">
    <property type="entry name" value="Cytosolic phospholipase A2 catalytic domain"/>
    <property type="match status" value="1"/>
</dbReference>
<evidence type="ECO:0000256" key="1">
    <source>
        <dbReference type="ARBA" id="ARBA00010240"/>
    </source>
</evidence>
<keyword evidence="9" id="KW-1185">Reference proteome</keyword>
<dbReference type="SUPFAM" id="SSF52151">
    <property type="entry name" value="FabD/lysophospholipase-like"/>
    <property type="match status" value="1"/>
</dbReference>
<evidence type="ECO:0000313" key="10">
    <source>
        <dbReference type="RefSeq" id="XP_039135996.1"/>
    </source>
</evidence>
<comment type="similarity">
    <text evidence="1 7">Belongs to the patatin family.</text>
</comment>
<evidence type="ECO:0000256" key="5">
    <source>
        <dbReference type="ARBA" id="ARBA00025642"/>
    </source>
</evidence>
<comment type="function">
    <text evidence="7">Lipolytic acyl hydrolase (LAH).</text>
</comment>
<dbReference type="InterPro" id="IPR016035">
    <property type="entry name" value="Acyl_Trfase/lysoPLipase"/>
</dbReference>
<evidence type="ECO:0000259" key="8">
    <source>
        <dbReference type="PROSITE" id="PS51635"/>
    </source>
</evidence>
<reference evidence="10" key="1">
    <citation type="submission" date="2025-08" db="UniProtKB">
        <authorList>
            <consortium name="RefSeq"/>
        </authorList>
    </citation>
    <scope>IDENTIFICATION</scope>
</reference>
<dbReference type="Proteomes" id="UP001515500">
    <property type="component" value="Chromosome 12"/>
</dbReference>
<dbReference type="RefSeq" id="XP_039135996.1">
    <property type="nucleotide sequence ID" value="XM_039280062.1"/>
</dbReference>
<keyword evidence="4 7" id="KW-0443">Lipid metabolism</keyword>
<dbReference type="EC" id="3.1.1.-" evidence="7"/>
<evidence type="ECO:0000256" key="3">
    <source>
        <dbReference type="ARBA" id="ARBA00022963"/>
    </source>
</evidence>
<organism evidence="9 10">
    <name type="scientific">Dioscorea cayennensis subsp. rotundata</name>
    <name type="common">White Guinea yam</name>
    <name type="synonym">Dioscorea rotundata</name>
    <dbReference type="NCBI Taxonomy" id="55577"/>
    <lineage>
        <taxon>Eukaryota</taxon>
        <taxon>Viridiplantae</taxon>
        <taxon>Streptophyta</taxon>
        <taxon>Embryophyta</taxon>
        <taxon>Tracheophyta</taxon>
        <taxon>Spermatophyta</taxon>
        <taxon>Magnoliopsida</taxon>
        <taxon>Liliopsida</taxon>
        <taxon>Dioscoreales</taxon>
        <taxon>Dioscoreaceae</taxon>
        <taxon>Dioscorea</taxon>
    </lineage>
</organism>
<evidence type="ECO:0000256" key="7">
    <source>
        <dbReference type="RuleBase" id="RU361262"/>
    </source>
</evidence>
<protein>
    <recommendedName>
        <fullName evidence="7">Patatin</fullName>
        <ecNumber evidence="7">3.1.1.-</ecNumber>
    </recommendedName>
</protein>
<dbReference type="PANTHER" id="PTHR32241:SF13">
    <property type="entry name" value="INACTIVE PATATIN-LIKE PROTEIN 9-RELATED"/>
    <property type="match status" value="1"/>
</dbReference>
<comment type="function">
    <text evidence="5">Possesses non-specific lipolytic acyl hydrolase (LAH) activity. Hydrolyzes phospholipids as well as galactolipids. May play a role in disease resistance.</text>
</comment>
<evidence type="ECO:0000256" key="6">
    <source>
        <dbReference type="PROSITE-ProRule" id="PRU01161"/>
    </source>
</evidence>
<comment type="caution">
    <text evidence="6">Lacks conserved residue(s) required for the propagation of feature annotation.</text>
</comment>
<dbReference type="PANTHER" id="PTHR32241">
    <property type="entry name" value="PATATIN-LIKE PROTEIN 6"/>
    <property type="match status" value="1"/>
</dbReference>
<comment type="domain">
    <text evidence="7">The nitrogen atoms of the two glycine residues in the GGXR motif define the oxyanion hole, and stabilize the oxyanion that forms during the nucleophilic attack by the catalytic serine during substrate cleavage.</text>
</comment>
<evidence type="ECO:0000256" key="4">
    <source>
        <dbReference type="ARBA" id="ARBA00023098"/>
    </source>
</evidence>
<keyword evidence="3 7" id="KW-0442">Lipid degradation</keyword>